<protein>
    <submittedName>
        <fullName evidence="2">Oxidoreductase</fullName>
    </submittedName>
</protein>
<reference evidence="2" key="1">
    <citation type="submission" date="2017-08" db="EMBL/GenBank/DDBJ databases">
        <authorList>
            <person name="Imhoff J.F."/>
            <person name="Rahn T."/>
            <person name="Kuenzel S."/>
            <person name="Neulinger S.C."/>
        </authorList>
    </citation>
    <scope>NUCLEOTIDE SEQUENCE</scope>
    <source>
        <strain evidence="2">DSM 9154</strain>
    </source>
</reference>
<dbReference type="AlphaFoldDB" id="A0A934QG20"/>
<gene>
    <name evidence="2" type="ORF">CKO21_03425</name>
</gene>
<dbReference type="Gene3D" id="3.90.420.10">
    <property type="entry name" value="Oxidoreductase, molybdopterin-binding domain"/>
    <property type="match status" value="1"/>
</dbReference>
<sequence>MDSHAQSLGTPEGKVVLTVTGEIGRTNRDDAMVFDRAMLRELPQTSFTTSTIWTKGKHSFTGVALRDLLSAVEAKGKTLRATALNDYAIVMPIDAAEGALVAYAMDGEAMSVRDKGPLWIVYPFDSDAAFQRETVYARSIWQLNRLQVTD</sequence>
<accession>A0A934QG20</accession>
<dbReference type="InterPro" id="IPR036374">
    <property type="entry name" value="OxRdtase_Mopterin-bd_sf"/>
</dbReference>
<dbReference type="InterPro" id="IPR000572">
    <property type="entry name" value="OxRdtase_Mopterin-bd_dom"/>
</dbReference>
<evidence type="ECO:0000259" key="1">
    <source>
        <dbReference type="Pfam" id="PF00174"/>
    </source>
</evidence>
<dbReference type="EMBL" id="NRRE01000013">
    <property type="protein sequence ID" value="MBK1696291.1"/>
    <property type="molecule type" value="Genomic_DNA"/>
</dbReference>
<feature type="domain" description="Oxidoreductase molybdopterin-binding" evidence="1">
    <location>
        <begin position="48"/>
        <end position="123"/>
    </location>
</feature>
<keyword evidence="3" id="KW-1185">Reference proteome</keyword>
<reference evidence="2" key="2">
    <citation type="journal article" date="2020" name="Microorganisms">
        <title>Osmotic Adaptation and Compatible Solute Biosynthesis of Phototrophic Bacteria as Revealed from Genome Analyses.</title>
        <authorList>
            <person name="Imhoff J.F."/>
            <person name="Rahn T."/>
            <person name="Kunzel S."/>
            <person name="Keller A."/>
            <person name="Neulinger S.C."/>
        </authorList>
    </citation>
    <scope>NUCLEOTIDE SEQUENCE</scope>
    <source>
        <strain evidence="2">DSM 9154</strain>
    </source>
</reference>
<proteinExistence type="predicted"/>
<evidence type="ECO:0000313" key="2">
    <source>
        <dbReference type="EMBL" id="MBK1696291.1"/>
    </source>
</evidence>
<organism evidence="2 3">
    <name type="scientific">Rhodovibrio salinarum</name>
    <dbReference type="NCBI Taxonomy" id="1087"/>
    <lineage>
        <taxon>Bacteria</taxon>
        <taxon>Pseudomonadati</taxon>
        <taxon>Pseudomonadota</taxon>
        <taxon>Alphaproteobacteria</taxon>
        <taxon>Rhodospirillales</taxon>
        <taxon>Rhodovibrionaceae</taxon>
        <taxon>Rhodovibrio</taxon>
    </lineage>
</organism>
<dbReference type="Proteomes" id="UP000778970">
    <property type="component" value="Unassembled WGS sequence"/>
</dbReference>
<dbReference type="Pfam" id="PF00174">
    <property type="entry name" value="Oxidored_molyb"/>
    <property type="match status" value="1"/>
</dbReference>
<dbReference type="SUPFAM" id="SSF56524">
    <property type="entry name" value="Oxidoreductase molybdopterin-binding domain"/>
    <property type="match status" value="1"/>
</dbReference>
<name>A0A934QG20_9PROT</name>
<evidence type="ECO:0000313" key="3">
    <source>
        <dbReference type="Proteomes" id="UP000778970"/>
    </source>
</evidence>
<comment type="caution">
    <text evidence="2">The sequence shown here is derived from an EMBL/GenBank/DDBJ whole genome shotgun (WGS) entry which is preliminary data.</text>
</comment>